<feature type="region of interest" description="Disordered" evidence="1">
    <location>
        <begin position="23"/>
        <end position="43"/>
    </location>
</feature>
<dbReference type="InterPro" id="IPR026898">
    <property type="entry name" value="PrsW"/>
</dbReference>
<keyword evidence="4" id="KW-1185">Reference proteome</keyword>
<protein>
    <recommendedName>
        <fullName evidence="5">PrsW family intramembrane metalloprotease</fullName>
    </recommendedName>
</protein>
<dbReference type="EMBL" id="AM114193">
    <property type="protein sequence ID" value="CAJ37559.1"/>
    <property type="molecule type" value="Genomic_DNA"/>
</dbReference>
<sequence length="439" mass="49288">MAVEVICLADDNQSMAGQAPQQAVQQMAPPSAPPEAKTTAAPGAPSKLPKIEFWTGVRIAAFGIIILWTLVNIALFWANGVTPRGLIWAFWWPTFFMVQFTVFTTPWRAVKAKEMVRMFLIGMGIVFFAVYFAELAMVAAITAFPEINPIRLFLGLDFVLGSYDPMSDVASPVVEEVFKVLPVIIYLLVAGHGYWKRALGPLDVALLCGSVGAGFHVMENIARVTNSYMGTLGWDRSVRPASFGIDPFFLFPDMYHGSVSVWPGHAETAMLIGLFLGFGLMLRKKLPYVWAILPALAMVWMIWLHLLINYLRPGSPQFWAKLVMAMNLNGGLVQYVLILGLLLAIGVSMATKFLFLQVDRKATLKVVGTEALEYVKAHRNEPLLILKKLWSLRHFWAYRHALAYGVFYANQQKPEEREEWLPWLYDLRQMALGKPEEEA</sequence>
<feature type="transmembrane region" description="Helical" evidence="2">
    <location>
        <begin position="332"/>
        <end position="355"/>
    </location>
</feature>
<feature type="transmembrane region" description="Helical" evidence="2">
    <location>
        <begin position="262"/>
        <end position="282"/>
    </location>
</feature>
<gene>
    <name evidence="3" type="ORF">RCIX2485</name>
</gene>
<feature type="transmembrane region" description="Helical" evidence="2">
    <location>
        <begin position="90"/>
        <end position="107"/>
    </location>
</feature>
<dbReference type="GO" id="GO:0008233">
    <property type="term" value="F:peptidase activity"/>
    <property type="evidence" value="ECO:0007669"/>
    <property type="project" value="InterPro"/>
</dbReference>
<keyword evidence="2" id="KW-0472">Membrane</keyword>
<dbReference type="KEGG" id="rci:RCIX2485"/>
<dbReference type="eggNOG" id="arCOG02985">
    <property type="taxonomic scope" value="Archaea"/>
</dbReference>
<dbReference type="Pfam" id="PF13367">
    <property type="entry name" value="PrsW-protease"/>
    <property type="match status" value="1"/>
</dbReference>
<accession>Q0W234</accession>
<evidence type="ECO:0000256" key="2">
    <source>
        <dbReference type="SAM" id="Phobius"/>
    </source>
</evidence>
<name>Q0W234_METAR</name>
<evidence type="ECO:0000313" key="4">
    <source>
        <dbReference type="Proteomes" id="UP000000663"/>
    </source>
</evidence>
<organism evidence="3 4">
    <name type="scientific">Methanocella arvoryzae (strain DSM 22066 / NBRC 105507 / MRE50)</name>
    <dbReference type="NCBI Taxonomy" id="351160"/>
    <lineage>
        <taxon>Archaea</taxon>
        <taxon>Methanobacteriati</taxon>
        <taxon>Methanobacteriota</taxon>
        <taxon>Stenosarchaea group</taxon>
        <taxon>Methanomicrobia</taxon>
        <taxon>Methanocellales</taxon>
        <taxon>Methanocellaceae</taxon>
        <taxon>Methanocella</taxon>
    </lineage>
</organism>
<keyword evidence="2" id="KW-0812">Transmembrane</keyword>
<keyword evidence="2" id="KW-1133">Transmembrane helix</keyword>
<proteinExistence type="predicted"/>
<dbReference type="STRING" id="351160.RCIX2485"/>
<evidence type="ECO:0000256" key="1">
    <source>
        <dbReference type="SAM" id="MobiDB-lite"/>
    </source>
</evidence>
<dbReference type="AlphaFoldDB" id="Q0W234"/>
<reference evidence="3 4" key="1">
    <citation type="journal article" date="2006" name="Science">
        <title>Genome of rice cluster I archaea -- the key methane producers in the rice rhizosphere.</title>
        <authorList>
            <person name="Erkel C."/>
            <person name="Kube M."/>
            <person name="Reinhardt R."/>
            <person name="Liesack W."/>
        </authorList>
    </citation>
    <scope>NUCLEOTIDE SEQUENCE [LARGE SCALE GENOMIC DNA]</scope>
    <source>
        <strain evidence="4">DSM 22066 / NBRC 105507 / MRE50</strain>
    </source>
</reference>
<evidence type="ECO:0000313" key="3">
    <source>
        <dbReference type="EMBL" id="CAJ37559.1"/>
    </source>
</evidence>
<feature type="transmembrane region" description="Helical" evidence="2">
    <location>
        <begin position="119"/>
        <end position="144"/>
    </location>
</feature>
<feature type="transmembrane region" description="Helical" evidence="2">
    <location>
        <begin position="289"/>
        <end position="312"/>
    </location>
</feature>
<dbReference type="Proteomes" id="UP000000663">
    <property type="component" value="Chromosome"/>
</dbReference>
<evidence type="ECO:0008006" key="5">
    <source>
        <dbReference type="Google" id="ProtNLM"/>
    </source>
</evidence>
<feature type="transmembrane region" description="Helical" evidence="2">
    <location>
        <begin position="57"/>
        <end position="78"/>
    </location>
</feature>